<organism evidence="9 10">
    <name type="scientific">Notoacmeibacter marinus</name>
    <dbReference type="NCBI Taxonomy" id="1876515"/>
    <lineage>
        <taxon>Bacteria</taxon>
        <taxon>Pseudomonadati</taxon>
        <taxon>Pseudomonadota</taxon>
        <taxon>Alphaproteobacteria</taxon>
        <taxon>Hyphomicrobiales</taxon>
        <taxon>Notoacmeibacteraceae</taxon>
        <taxon>Notoacmeibacter</taxon>
    </lineage>
</organism>
<dbReference type="PANTHER" id="PTHR30446:SF0">
    <property type="entry name" value="RECOMBINATION PROTEIN RECR"/>
    <property type="match status" value="1"/>
</dbReference>
<accession>A0A231V0Q2</accession>
<dbReference type="SMART" id="SM00493">
    <property type="entry name" value="TOPRIM"/>
    <property type="match status" value="1"/>
</dbReference>
<name>A0A231V0Q2_9HYPH</name>
<dbReference type="EMBL" id="NBYO01000001">
    <property type="protein sequence ID" value="OXT01789.1"/>
    <property type="molecule type" value="Genomic_DNA"/>
</dbReference>
<dbReference type="Pfam" id="PF21175">
    <property type="entry name" value="RecR_C"/>
    <property type="match status" value="1"/>
</dbReference>
<dbReference type="GO" id="GO:0008270">
    <property type="term" value="F:zinc ion binding"/>
    <property type="evidence" value="ECO:0007669"/>
    <property type="project" value="UniProtKB-KW"/>
</dbReference>
<dbReference type="Pfam" id="PF13662">
    <property type="entry name" value="Toprim_4"/>
    <property type="match status" value="1"/>
</dbReference>
<dbReference type="NCBIfam" id="TIGR00615">
    <property type="entry name" value="recR"/>
    <property type="match status" value="1"/>
</dbReference>
<dbReference type="Gene3D" id="3.40.1360.10">
    <property type="match status" value="1"/>
</dbReference>
<dbReference type="GO" id="GO:0006310">
    <property type="term" value="P:DNA recombination"/>
    <property type="evidence" value="ECO:0007669"/>
    <property type="project" value="UniProtKB-UniRule"/>
</dbReference>
<keyword evidence="3 7" id="KW-0863">Zinc-finger</keyword>
<feature type="domain" description="Toprim" evidence="8">
    <location>
        <begin position="84"/>
        <end position="180"/>
    </location>
</feature>
<evidence type="ECO:0000256" key="7">
    <source>
        <dbReference type="HAMAP-Rule" id="MF_00017"/>
    </source>
</evidence>
<evidence type="ECO:0000256" key="5">
    <source>
        <dbReference type="ARBA" id="ARBA00023172"/>
    </source>
</evidence>
<keyword evidence="6 7" id="KW-0234">DNA repair</keyword>
<dbReference type="InterPro" id="IPR023627">
    <property type="entry name" value="Rcmb_RecR"/>
</dbReference>
<comment type="function">
    <text evidence="7">May play a role in DNA repair. It seems to be involved in an RecBC-independent recombinational process of DNA repair. It may act with RecF and RecO.</text>
</comment>
<dbReference type="InterPro" id="IPR000093">
    <property type="entry name" value="DNA_Rcmb_RecR"/>
</dbReference>
<dbReference type="Proteomes" id="UP000215405">
    <property type="component" value="Unassembled WGS sequence"/>
</dbReference>
<dbReference type="HAMAP" id="MF_00017">
    <property type="entry name" value="RecR"/>
    <property type="match status" value="1"/>
</dbReference>
<dbReference type="Gene3D" id="6.10.250.240">
    <property type="match status" value="1"/>
</dbReference>
<dbReference type="GO" id="GO:0003677">
    <property type="term" value="F:DNA binding"/>
    <property type="evidence" value="ECO:0007669"/>
    <property type="project" value="UniProtKB-UniRule"/>
</dbReference>
<dbReference type="Pfam" id="PF21176">
    <property type="entry name" value="RecR_HhH"/>
    <property type="match status" value="1"/>
</dbReference>
<keyword evidence="4 7" id="KW-0862">Zinc</keyword>
<evidence type="ECO:0000259" key="8">
    <source>
        <dbReference type="PROSITE" id="PS50880"/>
    </source>
</evidence>
<dbReference type="InterPro" id="IPR034137">
    <property type="entry name" value="TOPRIM_RecR"/>
</dbReference>
<keyword evidence="1 7" id="KW-0479">Metal-binding</keyword>
<dbReference type="AlphaFoldDB" id="A0A231V0Q2"/>
<comment type="similarity">
    <text evidence="7">Belongs to the RecR family.</text>
</comment>
<keyword evidence="10" id="KW-1185">Reference proteome</keyword>
<evidence type="ECO:0000256" key="2">
    <source>
        <dbReference type="ARBA" id="ARBA00022763"/>
    </source>
</evidence>
<evidence type="ECO:0000313" key="9">
    <source>
        <dbReference type="EMBL" id="OXT01789.1"/>
    </source>
</evidence>
<evidence type="ECO:0000256" key="3">
    <source>
        <dbReference type="ARBA" id="ARBA00022771"/>
    </source>
</evidence>
<feature type="zinc finger region" description="C4-type" evidence="7">
    <location>
        <begin position="61"/>
        <end position="76"/>
    </location>
</feature>
<protein>
    <recommendedName>
        <fullName evidence="7">Recombination protein RecR</fullName>
    </recommendedName>
</protein>
<dbReference type="InterPro" id="IPR015967">
    <property type="entry name" value="Rcmb_RecR_Znf"/>
</dbReference>
<dbReference type="PROSITE" id="PS50880">
    <property type="entry name" value="TOPRIM"/>
    <property type="match status" value="1"/>
</dbReference>
<evidence type="ECO:0000256" key="4">
    <source>
        <dbReference type="ARBA" id="ARBA00022833"/>
    </source>
</evidence>
<dbReference type="PANTHER" id="PTHR30446">
    <property type="entry name" value="RECOMBINATION PROTEIN RECR"/>
    <property type="match status" value="1"/>
</dbReference>
<reference evidence="10" key="1">
    <citation type="journal article" date="2017" name="Int. J. Syst. Evol. Microbiol.">
        <title>Notoacmeibacter marinus gen. nov., sp. nov., isolated from the gut of a limpet and proposal of Notoacmeibacteraceae fam. nov. in the order Rhizobiales of the class Alphaproteobacteria.</title>
        <authorList>
            <person name="Huang Z."/>
            <person name="Guo F."/>
            <person name="Lai Q."/>
        </authorList>
    </citation>
    <scope>NUCLEOTIDE SEQUENCE [LARGE SCALE GENOMIC DNA]</scope>
    <source>
        <strain evidence="10">XMTR2A4</strain>
    </source>
</reference>
<dbReference type="Gene3D" id="1.10.8.420">
    <property type="entry name" value="RecR Domain 1"/>
    <property type="match status" value="1"/>
</dbReference>
<dbReference type="OrthoDB" id="9802672at2"/>
<proteinExistence type="inferred from homology"/>
<evidence type="ECO:0000256" key="6">
    <source>
        <dbReference type="ARBA" id="ARBA00023204"/>
    </source>
</evidence>
<dbReference type="SUPFAM" id="SSF111304">
    <property type="entry name" value="Recombination protein RecR"/>
    <property type="match status" value="1"/>
</dbReference>
<dbReference type="InterPro" id="IPR006171">
    <property type="entry name" value="TOPRIM_dom"/>
</dbReference>
<dbReference type="RefSeq" id="WP_094075758.1">
    <property type="nucleotide sequence ID" value="NZ_KZ851842.1"/>
</dbReference>
<comment type="caution">
    <text evidence="9">The sequence shown here is derived from an EMBL/GenBank/DDBJ whole genome shotgun (WGS) entry which is preliminary data.</text>
</comment>
<keyword evidence="5 7" id="KW-0233">DNA recombination</keyword>
<dbReference type="GO" id="GO:0006281">
    <property type="term" value="P:DNA repair"/>
    <property type="evidence" value="ECO:0007669"/>
    <property type="project" value="UniProtKB-UniRule"/>
</dbReference>
<dbReference type="PROSITE" id="PS01300">
    <property type="entry name" value="RECR"/>
    <property type="match status" value="1"/>
</dbReference>
<evidence type="ECO:0000256" key="1">
    <source>
        <dbReference type="ARBA" id="ARBA00022723"/>
    </source>
</evidence>
<dbReference type="CDD" id="cd01025">
    <property type="entry name" value="TOPRIM_recR"/>
    <property type="match status" value="1"/>
</dbReference>
<keyword evidence="2 7" id="KW-0227">DNA damage</keyword>
<evidence type="ECO:0000313" key="10">
    <source>
        <dbReference type="Proteomes" id="UP000215405"/>
    </source>
</evidence>
<gene>
    <name evidence="7" type="primary">recR</name>
    <name evidence="9" type="ORF">B7H23_02205</name>
</gene>
<sequence length="203" mass="21432">MSGRRIAGPEIEKLIQLLARVPGLGPRSARRAALQMIKKKDQLMGPLAEALALVHERVVVCSICGNADTSDPCAICADPRRQTGTIIVVEEVADLWALERAAAMSNVLYHVLGGVLSPLDGIGPDDLSIASLIDRVQAGGVSEVILAVNATVEGQTTAHYITDRLSGFDLTVTRLAHGVPVGGELDYLDDGTLAAALKSRTKF</sequence>